<dbReference type="Pfam" id="PF02367">
    <property type="entry name" value="TsaE"/>
    <property type="match status" value="1"/>
</dbReference>
<keyword evidence="6" id="KW-0479">Metal-binding</keyword>
<evidence type="ECO:0000256" key="1">
    <source>
        <dbReference type="ARBA" id="ARBA00004496"/>
    </source>
</evidence>
<gene>
    <name evidence="11" type="ORF">B1806_08460</name>
</gene>
<evidence type="ECO:0000256" key="7">
    <source>
        <dbReference type="ARBA" id="ARBA00022741"/>
    </source>
</evidence>
<dbReference type="GO" id="GO:0002949">
    <property type="term" value="P:tRNA threonylcarbamoyladenosine modification"/>
    <property type="evidence" value="ECO:0007669"/>
    <property type="project" value="InterPro"/>
</dbReference>
<dbReference type="NCBIfam" id="TIGR00150">
    <property type="entry name" value="T6A_YjeE"/>
    <property type="match status" value="1"/>
</dbReference>
<dbReference type="Proteomes" id="UP000307749">
    <property type="component" value="Unassembled WGS sequence"/>
</dbReference>
<dbReference type="AlphaFoldDB" id="A0A4S3KNK1"/>
<name>A0A4S3KNK1_9GAMM</name>
<reference evidence="11 12" key="1">
    <citation type="submission" date="2017-02" db="EMBL/GenBank/DDBJ databases">
        <title>Whole genome sequencing of Metallibacterium scheffleri DSM 24874 (T).</title>
        <authorList>
            <person name="Kumar S."/>
            <person name="Patil P."/>
            <person name="Patil P.B."/>
        </authorList>
    </citation>
    <scope>NUCLEOTIDE SEQUENCE [LARGE SCALE GENOMIC DNA]</scope>
    <source>
        <strain evidence="11 12">DSM 24874</strain>
    </source>
</reference>
<comment type="subcellular location">
    <subcellularLocation>
        <location evidence="1">Cytoplasm</location>
    </subcellularLocation>
</comment>
<evidence type="ECO:0000256" key="10">
    <source>
        <dbReference type="ARBA" id="ARBA00032441"/>
    </source>
</evidence>
<keyword evidence="7" id="KW-0547">Nucleotide-binding</keyword>
<dbReference type="EMBL" id="MWQO01000028">
    <property type="protein sequence ID" value="THD10390.1"/>
    <property type="molecule type" value="Genomic_DNA"/>
</dbReference>
<keyword evidence="12" id="KW-1185">Reference proteome</keyword>
<dbReference type="GO" id="GO:0046872">
    <property type="term" value="F:metal ion binding"/>
    <property type="evidence" value="ECO:0007669"/>
    <property type="project" value="UniProtKB-KW"/>
</dbReference>
<evidence type="ECO:0000256" key="6">
    <source>
        <dbReference type="ARBA" id="ARBA00022723"/>
    </source>
</evidence>
<evidence type="ECO:0000256" key="3">
    <source>
        <dbReference type="ARBA" id="ARBA00019010"/>
    </source>
</evidence>
<keyword evidence="11" id="KW-0808">Transferase</keyword>
<sequence length="165" mass="17729">MAAPEMESLSILLPAAAATQALAQRMAPLLAAGGVVWLQGELGTGKTTFARALLQALGVDERVKSPTYSLVENYPLRAGNSAWHLDLYRIVATGELDYLGLDALHEHDALVLVEWPERGASALPRADLLLCLSHADAARTARLVAHSARAQAWLQALARITESER</sequence>
<comment type="caution">
    <text evidence="11">The sequence shown here is derived from an EMBL/GenBank/DDBJ whole genome shotgun (WGS) entry which is preliminary data.</text>
</comment>
<evidence type="ECO:0000313" key="12">
    <source>
        <dbReference type="Proteomes" id="UP000307749"/>
    </source>
</evidence>
<evidence type="ECO:0000256" key="4">
    <source>
        <dbReference type="ARBA" id="ARBA00022490"/>
    </source>
</evidence>
<dbReference type="PANTHER" id="PTHR33540">
    <property type="entry name" value="TRNA THREONYLCARBAMOYLADENOSINE BIOSYNTHESIS PROTEIN TSAE"/>
    <property type="match status" value="1"/>
</dbReference>
<keyword evidence="5" id="KW-0819">tRNA processing</keyword>
<dbReference type="GO" id="GO:0016740">
    <property type="term" value="F:transferase activity"/>
    <property type="evidence" value="ECO:0007669"/>
    <property type="project" value="UniProtKB-KW"/>
</dbReference>
<keyword evidence="8" id="KW-0067">ATP-binding</keyword>
<comment type="similarity">
    <text evidence="2">Belongs to the TsaE family.</text>
</comment>
<accession>A0A4S3KNK1</accession>
<protein>
    <recommendedName>
        <fullName evidence="3">tRNA threonylcarbamoyladenosine biosynthesis protein TsaE</fullName>
    </recommendedName>
    <alternativeName>
        <fullName evidence="10">t(6)A37 threonylcarbamoyladenosine biosynthesis protein TsaE</fullName>
    </alternativeName>
</protein>
<dbReference type="InterPro" id="IPR027417">
    <property type="entry name" value="P-loop_NTPase"/>
</dbReference>
<dbReference type="InterPro" id="IPR003442">
    <property type="entry name" value="T6A_TsaE"/>
</dbReference>
<organism evidence="11 12">
    <name type="scientific">Metallibacterium scheffleri</name>
    <dbReference type="NCBI Taxonomy" id="993689"/>
    <lineage>
        <taxon>Bacteria</taxon>
        <taxon>Pseudomonadati</taxon>
        <taxon>Pseudomonadota</taxon>
        <taxon>Gammaproteobacteria</taxon>
        <taxon>Lysobacterales</taxon>
        <taxon>Rhodanobacteraceae</taxon>
        <taxon>Metallibacterium</taxon>
    </lineage>
</organism>
<dbReference type="SUPFAM" id="SSF52540">
    <property type="entry name" value="P-loop containing nucleoside triphosphate hydrolases"/>
    <property type="match status" value="1"/>
</dbReference>
<keyword evidence="9" id="KW-0460">Magnesium</keyword>
<evidence type="ECO:0000256" key="2">
    <source>
        <dbReference type="ARBA" id="ARBA00007599"/>
    </source>
</evidence>
<dbReference type="STRING" id="993689.GCA_002077135_01909"/>
<dbReference type="PANTHER" id="PTHR33540:SF2">
    <property type="entry name" value="TRNA THREONYLCARBAMOYLADENOSINE BIOSYNTHESIS PROTEIN TSAE"/>
    <property type="match status" value="1"/>
</dbReference>
<dbReference type="Gene3D" id="3.40.50.300">
    <property type="entry name" value="P-loop containing nucleotide triphosphate hydrolases"/>
    <property type="match status" value="1"/>
</dbReference>
<dbReference type="GO" id="GO:0005524">
    <property type="term" value="F:ATP binding"/>
    <property type="evidence" value="ECO:0007669"/>
    <property type="project" value="UniProtKB-KW"/>
</dbReference>
<dbReference type="GO" id="GO:0005737">
    <property type="term" value="C:cytoplasm"/>
    <property type="evidence" value="ECO:0007669"/>
    <property type="project" value="UniProtKB-SubCell"/>
</dbReference>
<evidence type="ECO:0000256" key="5">
    <source>
        <dbReference type="ARBA" id="ARBA00022694"/>
    </source>
</evidence>
<proteinExistence type="inferred from homology"/>
<evidence type="ECO:0000256" key="8">
    <source>
        <dbReference type="ARBA" id="ARBA00022840"/>
    </source>
</evidence>
<keyword evidence="4" id="KW-0963">Cytoplasm</keyword>
<evidence type="ECO:0000256" key="9">
    <source>
        <dbReference type="ARBA" id="ARBA00022842"/>
    </source>
</evidence>
<evidence type="ECO:0000313" key="11">
    <source>
        <dbReference type="EMBL" id="THD10390.1"/>
    </source>
</evidence>